<dbReference type="EMBL" id="CP063407">
    <property type="protein sequence ID" value="QSZ32606.1"/>
    <property type="molecule type" value="Genomic_DNA"/>
</dbReference>
<sequence length="244" mass="24231">MHLSIVTIFGAVLMGTVVAAQTSSVVDLFLIALDYDAEDQNQVPFVGSIIASDATATTYSITCGSTTVAPATPSSSYDSGDECGIPDGFMFTQGPSTIQYLYTANYSDDGGMTDSDSGSSLQPYFATYALGCVLAGTSSAYCSATDIESAASTTYTSADTTALTGTELATLLAAVPVTITAGPKSTAASAAKMTSGASESTSATRSASSSASASAASTGGMPMITAKAQWVVGGAAAAMVMAAL</sequence>
<evidence type="ECO:0000313" key="2">
    <source>
        <dbReference type="EMBL" id="QSZ32606.1"/>
    </source>
</evidence>
<accession>A0A8A3PBW3</accession>
<proteinExistence type="predicted"/>
<evidence type="ECO:0000256" key="1">
    <source>
        <dbReference type="SAM" id="SignalP"/>
    </source>
</evidence>
<evidence type="ECO:0000313" key="3">
    <source>
        <dbReference type="Proteomes" id="UP000672032"/>
    </source>
</evidence>
<dbReference type="PANTHER" id="PTHR40640:SF1">
    <property type="entry name" value="ANCHORED GLYCOPROTEIN, PUTATIVE (AFU_ORTHOLOGUE AFUA_8G04860)-RELATED"/>
    <property type="match status" value="1"/>
</dbReference>
<reference evidence="2" key="1">
    <citation type="submission" date="2020-10" db="EMBL/GenBank/DDBJ databases">
        <title>Genome Sequence of Monilinia vaccinii-corymbosi Sheds Light on Mummy Berry Disease Infection of Blueberry and Mating Type.</title>
        <authorList>
            <person name="Yow A.G."/>
            <person name="Zhang Y."/>
            <person name="Bansal K."/>
            <person name="Eacker S.M."/>
            <person name="Sullivan S."/>
            <person name="Liachko I."/>
            <person name="Cubeta M.A."/>
            <person name="Rollins J.A."/>
            <person name="Ashrafi H."/>
        </authorList>
    </citation>
    <scope>NUCLEOTIDE SEQUENCE</scope>
    <source>
        <strain evidence="2">RL-1</strain>
    </source>
</reference>
<dbReference type="AlphaFoldDB" id="A0A8A3PBW3"/>
<keyword evidence="3" id="KW-1185">Reference proteome</keyword>
<dbReference type="Proteomes" id="UP000672032">
    <property type="component" value="Chromosome 3"/>
</dbReference>
<dbReference type="PANTHER" id="PTHR40640">
    <property type="entry name" value="ANCHORED GLYCOPROTEIN, PUTATIVE (AFU_ORTHOLOGUE AFUA_8G04860)-RELATED"/>
    <property type="match status" value="1"/>
</dbReference>
<name>A0A8A3PBW3_9HELO</name>
<gene>
    <name evidence="2" type="ORF">DSL72_002185</name>
</gene>
<feature type="signal peptide" evidence="1">
    <location>
        <begin position="1"/>
        <end position="19"/>
    </location>
</feature>
<keyword evidence="1" id="KW-0732">Signal</keyword>
<protein>
    <submittedName>
        <fullName evidence="2">Uncharacterized protein</fullName>
    </submittedName>
</protein>
<dbReference type="OrthoDB" id="4991875at2759"/>
<feature type="chain" id="PRO_5032492272" evidence="1">
    <location>
        <begin position="20"/>
        <end position="244"/>
    </location>
</feature>
<organism evidence="2 3">
    <name type="scientific">Monilinia vaccinii-corymbosi</name>
    <dbReference type="NCBI Taxonomy" id="61207"/>
    <lineage>
        <taxon>Eukaryota</taxon>
        <taxon>Fungi</taxon>
        <taxon>Dikarya</taxon>
        <taxon>Ascomycota</taxon>
        <taxon>Pezizomycotina</taxon>
        <taxon>Leotiomycetes</taxon>
        <taxon>Helotiales</taxon>
        <taxon>Sclerotiniaceae</taxon>
        <taxon>Monilinia</taxon>
    </lineage>
</organism>